<reference evidence="1 2" key="2">
    <citation type="journal article" date="2015" name="Stand. Genomic Sci.">
        <title>Draft genome sequence of Cellulomonas carbonis T26(T) and comparative analysis of six Cellulomonas genomes.</title>
        <authorList>
            <person name="Zhuang W."/>
            <person name="Zhang S."/>
            <person name="Xia X."/>
            <person name="Wang G."/>
        </authorList>
    </citation>
    <scope>NUCLEOTIDE SEQUENCE [LARGE SCALE GENOMIC DNA]</scope>
    <source>
        <strain evidence="1 2">T26</strain>
    </source>
</reference>
<dbReference type="OrthoDB" id="5144372at2"/>
<name>A0A0A0BYH9_9CELL</name>
<reference evidence="1 2" key="1">
    <citation type="submission" date="2013-08" db="EMBL/GenBank/DDBJ databases">
        <title>Genome sequencing of Cellulomonas carbonis T26.</title>
        <authorList>
            <person name="Chen F."/>
            <person name="Li Y."/>
            <person name="Wang G."/>
        </authorList>
    </citation>
    <scope>NUCLEOTIDE SEQUENCE [LARGE SCALE GENOMIC DNA]</scope>
    <source>
        <strain evidence="1 2">T26</strain>
    </source>
</reference>
<sequence length="260" mass="26633">MHDDLLALPRSVVLALWARHVGAGAAPLQHAVRCVEGDDEPHAVVGGTPGAATGAADDSLAALLAAWAAGPRTVAAVLPVPGDPAGAPASVSAAALDAGECVLVETPDGAVAAVPEVTVFGSALEPGHLVTWHVRPVEPWSTALVGRVGSPAEAELELRHALGSATEALTSLDVARWRPDAAAAIARLRGDEAPRWDLPADLEPRRVRVLTLAARLRGIVALATSDDGGAVNLWQADQRSTALREVDRAARRAMSAVTVG</sequence>
<dbReference type="Proteomes" id="UP000029839">
    <property type="component" value="Unassembled WGS sequence"/>
</dbReference>
<evidence type="ECO:0000313" key="2">
    <source>
        <dbReference type="Proteomes" id="UP000029839"/>
    </source>
</evidence>
<comment type="caution">
    <text evidence="1">The sequence shown here is derived from an EMBL/GenBank/DDBJ whole genome shotgun (WGS) entry which is preliminary data.</text>
</comment>
<dbReference type="EMBL" id="AXCY01000007">
    <property type="protein sequence ID" value="KGM12204.1"/>
    <property type="molecule type" value="Genomic_DNA"/>
</dbReference>
<protein>
    <submittedName>
        <fullName evidence="1">Uncharacterized protein</fullName>
    </submittedName>
</protein>
<dbReference type="AlphaFoldDB" id="A0A0A0BYH9"/>
<keyword evidence="2" id="KW-1185">Reference proteome</keyword>
<dbReference type="RefSeq" id="WP_043602922.1">
    <property type="nucleotide sequence ID" value="NZ_AXCY01000007.1"/>
</dbReference>
<accession>A0A0A0BYH9</accession>
<organism evidence="1 2">
    <name type="scientific">Cellulomonas carbonis T26</name>
    <dbReference type="NCBI Taxonomy" id="947969"/>
    <lineage>
        <taxon>Bacteria</taxon>
        <taxon>Bacillati</taxon>
        <taxon>Actinomycetota</taxon>
        <taxon>Actinomycetes</taxon>
        <taxon>Micrococcales</taxon>
        <taxon>Cellulomonadaceae</taxon>
        <taxon>Cellulomonas</taxon>
    </lineage>
</organism>
<proteinExistence type="predicted"/>
<evidence type="ECO:0000313" key="1">
    <source>
        <dbReference type="EMBL" id="KGM12204.1"/>
    </source>
</evidence>
<gene>
    <name evidence="1" type="ORF">N868_00840</name>
</gene>